<accession>A0A7C3IGF3</accession>
<dbReference type="PROSITE" id="PS51257">
    <property type="entry name" value="PROKAR_LIPOPROTEIN"/>
    <property type="match status" value="1"/>
</dbReference>
<dbReference type="EMBL" id="DSVL01000086">
    <property type="protein sequence ID" value="HFH28441.1"/>
    <property type="molecule type" value="Genomic_DNA"/>
</dbReference>
<comment type="caution">
    <text evidence="1">The sequence shown here is derived from an EMBL/GenBank/DDBJ whole genome shotgun (WGS) entry which is preliminary data.</text>
</comment>
<reference evidence="1" key="1">
    <citation type="journal article" date="2020" name="mSystems">
        <title>Genome- and Community-Level Interaction Insights into Carbon Utilization and Element Cycling Functions of Hydrothermarchaeota in Hydrothermal Sediment.</title>
        <authorList>
            <person name="Zhou Z."/>
            <person name="Liu Y."/>
            <person name="Xu W."/>
            <person name="Pan J."/>
            <person name="Luo Z.H."/>
            <person name="Li M."/>
        </authorList>
    </citation>
    <scope>NUCLEOTIDE SEQUENCE [LARGE SCALE GENOMIC DNA]</scope>
    <source>
        <strain evidence="1">SpSt-503</strain>
    </source>
</reference>
<dbReference type="AlphaFoldDB" id="A0A7C3IGF3"/>
<protein>
    <submittedName>
        <fullName evidence="1">Uncharacterized protein</fullName>
    </submittedName>
</protein>
<evidence type="ECO:0000313" key="1">
    <source>
        <dbReference type="EMBL" id="HFH28441.1"/>
    </source>
</evidence>
<proteinExistence type="predicted"/>
<organism evidence="1">
    <name type="scientific">Gracilinema caldarium</name>
    <dbReference type="NCBI Taxonomy" id="215591"/>
    <lineage>
        <taxon>Bacteria</taxon>
        <taxon>Pseudomonadati</taxon>
        <taxon>Spirochaetota</taxon>
        <taxon>Spirochaetia</taxon>
        <taxon>Spirochaetales</taxon>
        <taxon>Breznakiellaceae</taxon>
        <taxon>Gracilinema</taxon>
    </lineage>
</organism>
<gene>
    <name evidence="1" type="ORF">ENS59_02870</name>
</gene>
<sequence length="243" mass="24492">MMRNRVQNRLIELVSIFGLLILLGSCRQFFTSSLAPWAKRDPALLIPEPTAANIQDLLALSANNPDQSLALLDKINDALATASAADQAVLQAAALSAASNASGVATSVLSNAGALLDAMEGGQPDDIIAVVSDAIAGLSNLESTAVILADILPDPNDTDAFNAFVAQASPEDLAMAAIVLLAAEAQASGGVESFIDGFDPSSPDPGPQELAVALAEAAAAAYAASGGTGQLADILASLNLTTP</sequence>
<name>A0A7C3IGF3_9SPIR</name>